<dbReference type="HOGENOM" id="CLU_1894609_0_0_5"/>
<accession>E3I769</accession>
<dbReference type="STRING" id="648757.Rvan_1465"/>
<reference evidence="2" key="1">
    <citation type="journal article" date="2011" name="J. Bacteriol.">
        <title>Genome sequences of eight morphologically diverse alphaproteobacteria.</title>
        <authorList>
            <consortium name="US DOE Joint Genome Institute"/>
            <person name="Brown P.J."/>
            <person name="Kysela D.T."/>
            <person name="Buechlein A."/>
            <person name="Hemmerich C."/>
            <person name="Brun Y.V."/>
        </authorList>
    </citation>
    <scope>NUCLEOTIDE SEQUENCE [LARGE SCALE GENOMIC DNA]</scope>
    <source>
        <strain evidence="2">ATCC 17100 / ATH 3.1.1 / DSM 162 / LMG 4299</strain>
    </source>
</reference>
<name>E3I769_RHOVT</name>
<sequence length="134" mass="14690">MESALDIPGYEGLVSKIAESVTPRDIALTMIGRAAFAAESGTAFLDAFTAELSALIAANDEKLRSVLARPTWKPVSEAQPATPYLLAWFEERPLPRWVCEYAVYSGRRPDGGEWRHGRATHVMEVTSPQVEAAQ</sequence>
<organism evidence="1 2">
    <name type="scientific">Rhodomicrobium vannielii (strain ATCC 17100 / DSM 162 / LMG 4299 / NCIMB 10020 / ATH 3.1.1)</name>
    <dbReference type="NCBI Taxonomy" id="648757"/>
    <lineage>
        <taxon>Bacteria</taxon>
        <taxon>Pseudomonadati</taxon>
        <taxon>Pseudomonadota</taxon>
        <taxon>Alphaproteobacteria</taxon>
        <taxon>Hyphomicrobiales</taxon>
        <taxon>Hyphomicrobiaceae</taxon>
        <taxon>Rhodomicrobium</taxon>
    </lineage>
</organism>
<proteinExistence type="predicted"/>
<dbReference type="KEGG" id="rva:Rvan_1465"/>
<evidence type="ECO:0000313" key="1">
    <source>
        <dbReference type="EMBL" id="ADP70720.1"/>
    </source>
</evidence>
<dbReference type="OrthoDB" id="9841115at2"/>
<protein>
    <submittedName>
        <fullName evidence="1">Uncharacterized protein</fullName>
    </submittedName>
</protein>
<evidence type="ECO:0000313" key="2">
    <source>
        <dbReference type="Proteomes" id="UP000001399"/>
    </source>
</evidence>
<dbReference type="EMBL" id="CP002292">
    <property type="protein sequence ID" value="ADP70720.1"/>
    <property type="molecule type" value="Genomic_DNA"/>
</dbReference>
<dbReference type="AlphaFoldDB" id="E3I769"/>
<gene>
    <name evidence="1" type="ordered locus">Rvan_1465</name>
</gene>
<keyword evidence="2" id="KW-1185">Reference proteome</keyword>
<dbReference type="Proteomes" id="UP000001399">
    <property type="component" value="Chromosome"/>
</dbReference>
<dbReference type="RefSeq" id="WP_013419121.1">
    <property type="nucleotide sequence ID" value="NC_014664.1"/>
</dbReference>